<feature type="compositionally biased region" description="Polar residues" evidence="1">
    <location>
        <begin position="312"/>
        <end position="323"/>
    </location>
</feature>
<dbReference type="GO" id="GO:0004540">
    <property type="term" value="F:RNA nuclease activity"/>
    <property type="evidence" value="ECO:0007669"/>
    <property type="project" value="InterPro"/>
</dbReference>
<name>A0A1D1ZJX9_9ARAE</name>
<gene>
    <name evidence="3" type="primary">TRA8</name>
    <name evidence="3" type="ORF">g.75318</name>
</gene>
<feature type="compositionally biased region" description="Polar residues" evidence="1">
    <location>
        <begin position="330"/>
        <end position="340"/>
    </location>
</feature>
<dbReference type="Gene3D" id="3.40.50.1010">
    <property type="entry name" value="5'-nuclease"/>
    <property type="match status" value="1"/>
</dbReference>
<evidence type="ECO:0000256" key="1">
    <source>
        <dbReference type="SAM" id="MobiDB-lite"/>
    </source>
</evidence>
<dbReference type="AlphaFoldDB" id="A0A1D1ZJX9"/>
<proteinExistence type="predicted"/>
<evidence type="ECO:0000259" key="2">
    <source>
        <dbReference type="Pfam" id="PF01936"/>
    </source>
</evidence>
<sequence length="351" mass="41297">MSDIDNLFKEISRLNITVDERANFVSHFINTKQIQPNVISDTLTGLSHFDDDGKIALLRKLVHDMRVHIYIDNSNFFRMGSQVVANELEKLNVDFKLLSSYIDYNRLIKIVLKGRKPGRIFIVSSAPPYMDRLWNRLKDHYGYDVEIIKQDRHLREKGVDTTLVVEATEDITLSKYSNILALVAGDGDYEPLLRKTRKYNWQVETHFWNEGMSKNLKDISSYHYPLNDHYKSFWYFMGDHKRCEYTLRITGNKIKNHKWNENLMECFNTLELHGWWDWKNNDTALLYFNNSKQLEDAENFLRKYSEIGLQRDQSSANLSQQQATEERELQGNNDSNTNLLTNEMIGGISFK</sequence>
<evidence type="ECO:0000313" key="3">
    <source>
        <dbReference type="EMBL" id="JAT67238.1"/>
    </source>
</evidence>
<reference evidence="3" key="1">
    <citation type="submission" date="2015-07" db="EMBL/GenBank/DDBJ databases">
        <title>Transcriptome Assembly of Anthurium amnicola.</title>
        <authorList>
            <person name="Suzuki J."/>
        </authorList>
    </citation>
    <scope>NUCLEOTIDE SEQUENCE</scope>
</reference>
<dbReference type="EMBL" id="GDJX01000698">
    <property type="protein sequence ID" value="JAT67238.1"/>
    <property type="molecule type" value="Transcribed_RNA"/>
</dbReference>
<dbReference type="InterPro" id="IPR021139">
    <property type="entry name" value="NYN"/>
</dbReference>
<accession>A0A1D1ZJX9</accession>
<feature type="region of interest" description="Disordered" evidence="1">
    <location>
        <begin position="312"/>
        <end position="340"/>
    </location>
</feature>
<dbReference type="Pfam" id="PF01936">
    <property type="entry name" value="NYN"/>
    <property type="match status" value="1"/>
</dbReference>
<organism evidence="3">
    <name type="scientific">Anthurium amnicola</name>
    <dbReference type="NCBI Taxonomy" id="1678845"/>
    <lineage>
        <taxon>Eukaryota</taxon>
        <taxon>Viridiplantae</taxon>
        <taxon>Streptophyta</taxon>
        <taxon>Embryophyta</taxon>
        <taxon>Tracheophyta</taxon>
        <taxon>Spermatophyta</taxon>
        <taxon>Magnoliopsida</taxon>
        <taxon>Liliopsida</taxon>
        <taxon>Araceae</taxon>
        <taxon>Pothoideae</taxon>
        <taxon>Potheae</taxon>
        <taxon>Anthurium</taxon>
    </lineage>
</organism>
<feature type="domain" description="NYN" evidence="2">
    <location>
        <begin position="66"/>
        <end position="224"/>
    </location>
</feature>
<protein>
    <submittedName>
        <fullName evidence="3">Transposase for insertion sequence element IS1328</fullName>
    </submittedName>
</protein>